<feature type="transmembrane region" description="Helical" evidence="1">
    <location>
        <begin position="78"/>
        <end position="98"/>
    </location>
</feature>
<protein>
    <submittedName>
        <fullName evidence="2">Acyltransferase OPGC1</fullName>
    </submittedName>
</protein>
<dbReference type="PANTHER" id="PTHR11161">
    <property type="entry name" value="O-ACYLTRANSFERASE"/>
    <property type="match status" value="1"/>
</dbReference>
<keyword evidence="1" id="KW-0472">Membrane</keyword>
<comment type="caution">
    <text evidence="2">The sequence shown here is derived from an EMBL/GenBank/DDBJ whole genome shotgun (WGS) entry which is preliminary data.</text>
</comment>
<keyword evidence="2" id="KW-0808">Transferase</keyword>
<feature type="transmembrane region" description="Helical" evidence="1">
    <location>
        <begin position="33"/>
        <end position="57"/>
    </location>
</feature>
<accession>A0A0L7KZR2</accession>
<feature type="transmembrane region" description="Helical" evidence="1">
    <location>
        <begin position="275"/>
        <end position="300"/>
    </location>
</feature>
<keyword evidence="3" id="KW-1185">Reference proteome</keyword>
<dbReference type="InterPro" id="IPR052728">
    <property type="entry name" value="O2_lipid_transport_reg"/>
</dbReference>
<evidence type="ECO:0000256" key="1">
    <source>
        <dbReference type="SAM" id="Phobius"/>
    </source>
</evidence>
<dbReference type="GO" id="GO:0016746">
    <property type="term" value="F:acyltransferase activity"/>
    <property type="evidence" value="ECO:0007669"/>
    <property type="project" value="UniProtKB-KW"/>
</dbReference>
<feature type="transmembrane region" description="Helical" evidence="1">
    <location>
        <begin position="157"/>
        <end position="177"/>
    </location>
</feature>
<feature type="transmembrane region" description="Helical" evidence="1">
    <location>
        <begin position="312"/>
        <end position="331"/>
    </location>
</feature>
<dbReference type="PANTHER" id="PTHR11161:SF22">
    <property type="entry name" value="ACYLTRANSFERASE 3 DOMAIN-CONTAINING PROTEIN-RELATED"/>
    <property type="match status" value="1"/>
</dbReference>
<gene>
    <name evidence="2" type="ORF">OBRU01_18113</name>
</gene>
<dbReference type="EMBL" id="JTDY01004025">
    <property type="protein sequence ID" value="KOB68697.1"/>
    <property type="molecule type" value="Genomic_DNA"/>
</dbReference>
<feature type="transmembrane region" description="Helical" evidence="1">
    <location>
        <begin position="244"/>
        <end position="263"/>
    </location>
</feature>
<keyword evidence="1" id="KW-1133">Transmembrane helix</keyword>
<feature type="transmembrane region" description="Helical" evidence="1">
    <location>
        <begin position="134"/>
        <end position="150"/>
    </location>
</feature>
<dbReference type="AlphaFoldDB" id="A0A0L7KZR2"/>
<feature type="transmembrane region" description="Helical" evidence="1">
    <location>
        <begin position="352"/>
        <end position="371"/>
    </location>
</feature>
<dbReference type="Proteomes" id="UP000037510">
    <property type="component" value="Unassembled WGS sequence"/>
</dbReference>
<proteinExistence type="predicted"/>
<reference evidence="2 3" key="1">
    <citation type="journal article" date="2015" name="Genome Biol. Evol.">
        <title>The genome of winter moth (Operophtera brumata) provides a genomic perspective on sexual dimorphism and phenology.</title>
        <authorList>
            <person name="Derks M.F."/>
            <person name="Smit S."/>
            <person name="Salis L."/>
            <person name="Schijlen E."/>
            <person name="Bossers A."/>
            <person name="Mateman C."/>
            <person name="Pijl A.S."/>
            <person name="de Ridder D."/>
            <person name="Groenen M.A."/>
            <person name="Visser M.E."/>
            <person name="Megens H.J."/>
        </authorList>
    </citation>
    <scope>NUCLEOTIDE SEQUENCE [LARGE SCALE GENOMIC DNA]</scope>
    <source>
        <strain evidence="2">WM2013NL</strain>
        <tissue evidence="2">Head and thorax</tissue>
    </source>
</reference>
<organism evidence="2 3">
    <name type="scientific">Operophtera brumata</name>
    <name type="common">Winter moth</name>
    <name type="synonym">Phalaena brumata</name>
    <dbReference type="NCBI Taxonomy" id="104452"/>
    <lineage>
        <taxon>Eukaryota</taxon>
        <taxon>Metazoa</taxon>
        <taxon>Ecdysozoa</taxon>
        <taxon>Arthropoda</taxon>
        <taxon>Hexapoda</taxon>
        <taxon>Insecta</taxon>
        <taxon>Pterygota</taxon>
        <taxon>Neoptera</taxon>
        <taxon>Endopterygota</taxon>
        <taxon>Lepidoptera</taxon>
        <taxon>Glossata</taxon>
        <taxon>Ditrysia</taxon>
        <taxon>Geometroidea</taxon>
        <taxon>Geometridae</taxon>
        <taxon>Larentiinae</taxon>
        <taxon>Operophtera</taxon>
    </lineage>
</organism>
<name>A0A0L7KZR2_OPEBR</name>
<keyword evidence="1" id="KW-0812">Transmembrane</keyword>
<sequence length="400" mass="46235">MFSVRRRLDQSFIKLDLAKQNFFQLYDQTWLHIFLNGTLIMQIFLQLSAFLLAYNIQIISEKYKLTWKVLPLAIINRWLRLTPAYALVLGVTATWLQYIGTGPLWNNLVTIEAKDCQKDWWKHLLYINNYFDNSNYTQLFALGVIVIVLCKTPRSRIVVLSILFLLGMVVPGLHTYFQDLDGSLVVSPTTAVDLFVNDPTFNNVYKRGHTNISCYMLGLASGYLVYYLQEINFDVSKYKRWLPVYWALLPFNFCLILLCKLNYAEGPRIDVLYRVAIACLIKPIFGLSTTILILGAIFKIEKYYRGFFEWRGWTWLGRLSFSAYLLQLAFIRTTAGIRTTSITGTYISMFEIVLFNLVATYTAACIFYITIETPLGELAKAILEPKKPEQKTEAKVEKSD</sequence>
<evidence type="ECO:0000313" key="3">
    <source>
        <dbReference type="Proteomes" id="UP000037510"/>
    </source>
</evidence>
<keyword evidence="2" id="KW-0012">Acyltransferase</keyword>
<evidence type="ECO:0000313" key="2">
    <source>
        <dbReference type="EMBL" id="KOB68697.1"/>
    </source>
</evidence>